<dbReference type="Pfam" id="PF02613">
    <property type="entry name" value="Nitrate_red_del"/>
    <property type="match status" value="1"/>
</dbReference>
<dbReference type="InterPro" id="IPR050289">
    <property type="entry name" value="TorD/DmsD_chaperones"/>
</dbReference>
<dbReference type="PANTHER" id="PTHR34227:SF1">
    <property type="entry name" value="DIMETHYL SULFOXIDE REDUCTASE CHAPERONE-RELATED"/>
    <property type="match status" value="1"/>
</dbReference>
<dbReference type="AlphaFoldDB" id="A0A9J6P7X6"/>
<dbReference type="SUPFAM" id="SSF89155">
    <property type="entry name" value="TorD-like"/>
    <property type="match status" value="1"/>
</dbReference>
<evidence type="ECO:0000313" key="3">
    <source>
        <dbReference type="Proteomes" id="UP001055804"/>
    </source>
</evidence>
<evidence type="ECO:0000256" key="1">
    <source>
        <dbReference type="ARBA" id="ARBA00023186"/>
    </source>
</evidence>
<dbReference type="InterPro" id="IPR020945">
    <property type="entry name" value="DMSO/NO3_reduct_chaperone"/>
</dbReference>
<dbReference type="PANTHER" id="PTHR34227">
    <property type="entry name" value="CHAPERONE PROTEIN YCDY"/>
    <property type="match status" value="1"/>
</dbReference>
<accession>A0A9J6P7X6</accession>
<keyword evidence="3" id="KW-1185">Reference proteome</keyword>
<protein>
    <submittedName>
        <fullName evidence="2">Molecular chaperone TorD family protein</fullName>
    </submittedName>
</protein>
<dbReference type="RefSeq" id="WP_269331357.1">
    <property type="nucleotide sequence ID" value="NZ_JAMZFT010000001.1"/>
</dbReference>
<evidence type="ECO:0000313" key="2">
    <source>
        <dbReference type="EMBL" id="MCP1335412.1"/>
    </source>
</evidence>
<gene>
    <name evidence="2" type="ORF">NJQ99_03220</name>
</gene>
<dbReference type="EMBL" id="JAMZFT010000001">
    <property type="protein sequence ID" value="MCP1335412.1"/>
    <property type="molecule type" value="Genomic_DNA"/>
</dbReference>
<keyword evidence="1" id="KW-0143">Chaperone</keyword>
<sequence length="225" mass="23814">MVGTAGTGQAAAIPADTQDEDFLRAQQYRFLARWLAAPPDRALLDLTAQLSGDGSELGQALSELAAVAAEADPAAADDEFHDLFVGIGRGELVPHASYYITGFLNEKPLATLRQHLASLGIARAEGNRTPEDHISALCDVMAGLITGEFGEVSTTRAPGVAATARGPEPETLGPQSAFFNAHLAPWAGRFFSDLERAKAARVYRGIGAVGRIFMEIEEAAFEMTA</sequence>
<name>A0A9J6P7X6_9PROT</name>
<reference evidence="2" key="1">
    <citation type="submission" date="2022-06" db="EMBL/GenBank/DDBJ databases">
        <title>Isolation and Genomics of Futiania mangrovii gen. nov., sp. nov., a Rare and Metabolically-versatile member in the Class Alphaproteobacteria.</title>
        <authorList>
            <person name="Liu L."/>
            <person name="Huang W.-C."/>
            <person name="Pan J."/>
            <person name="Li J."/>
            <person name="Huang Y."/>
            <person name="Du H."/>
            <person name="Liu Y."/>
            <person name="Li M."/>
        </authorList>
    </citation>
    <scope>NUCLEOTIDE SEQUENCE</scope>
    <source>
        <strain evidence="2">FT118</strain>
    </source>
</reference>
<dbReference type="Gene3D" id="1.10.3480.10">
    <property type="entry name" value="TorD-like"/>
    <property type="match status" value="1"/>
</dbReference>
<proteinExistence type="predicted"/>
<dbReference type="Proteomes" id="UP001055804">
    <property type="component" value="Unassembled WGS sequence"/>
</dbReference>
<comment type="caution">
    <text evidence="2">The sequence shown here is derived from an EMBL/GenBank/DDBJ whole genome shotgun (WGS) entry which is preliminary data.</text>
</comment>
<dbReference type="InterPro" id="IPR036411">
    <property type="entry name" value="TorD-like_sf"/>
</dbReference>
<organism evidence="2 3">
    <name type="scientific">Futiania mangrovi</name>
    <dbReference type="NCBI Taxonomy" id="2959716"/>
    <lineage>
        <taxon>Bacteria</taxon>
        <taxon>Pseudomonadati</taxon>
        <taxon>Pseudomonadota</taxon>
        <taxon>Alphaproteobacteria</taxon>
        <taxon>Futianiales</taxon>
        <taxon>Futianiaceae</taxon>
        <taxon>Futiania</taxon>
    </lineage>
</organism>